<gene>
    <name evidence="6" type="ORF">OB236_35695</name>
</gene>
<reference evidence="6 7" key="1">
    <citation type="submission" date="2022-09" db="EMBL/GenBank/DDBJ databases">
        <authorList>
            <person name="Han X.L."/>
            <person name="Wang Q."/>
            <person name="Lu T."/>
        </authorList>
    </citation>
    <scope>NUCLEOTIDE SEQUENCE [LARGE SCALE GENOMIC DNA]</scope>
    <source>
        <strain evidence="6 7">WQ 127069</strain>
    </source>
</reference>
<dbReference type="InterPro" id="IPR013149">
    <property type="entry name" value="ADH-like_C"/>
</dbReference>
<comment type="similarity">
    <text evidence="4">Belongs to the zinc-containing alcohol dehydrogenase family.</text>
</comment>
<dbReference type="InterPro" id="IPR020843">
    <property type="entry name" value="ER"/>
</dbReference>
<dbReference type="InterPro" id="IPR013154">
    <property type="entry name" value="ADH-like_N"/>
</dbReference>
<dbReference type="RefSeq" id="WP_262688264.1">
    <property type="nucleotide sequence ID" value="NZ_JAOQIO010000121.1"/>
</dbReference>
<evidence type="ECO:0000259" key="5">
    <source>
        <dbReference type="SMART" id="SM00829"/>
    </source>
</evidence>
<dbReference type="SUPFAM" id="SSF51735">
    <property type="entry name" value="NAD(P)-binding Rossmann-fold domains"/>
    <property type="match status" value="1"/>
</dbReference>
<name>A0ABT2USF1_9BACL</name>
<dbReference type="Gene3D" id="3.90.180.10">
    <property type="entry name" value="Medium-chain alcohol dehydrogenases, catalytic domain"/>
    <property type="match status" value="2"/>
</dbReference>
<evidence type="ECO:0000256" key="3">
    <source>
        <dbReference type="ARBA" id="ARBA00023002"/>
    </source>
</evidence>
<dbReference type="Gene3D" id="3.40.50.720">
    <property type="entry name" value="NAD(P)-binding Rossmann-like Domain"/>
    <property type="match status" value="1"/>
</dbReference>
<accession>A0ABT2USF1</accession>
<dbReference type="Proteomes" id="UP001652445">
    <property type="component" value="Unassembled WGS sequence"/>
</dbReference>
<sequence length="334" mass="36962">MRTKMKMLQIVGPGEYTIINADVPQVKGHEILVEIEIVATCPRWDLSMLGGKHMFDASKALEYPLPPGWPGHEAAGIVKAVGSGVVGYQVGDRVASLEHIAGNGAYAEYLCYREHELIKLPDSISFKQAVSFELLKCVMIGLLQLGDLRGKSIVVSGLGPAGILALQMVRIWGASEVIGVDLNEQRIRYVNELGIGEAVHPDELGSRRFDLGYDCVGAAPSVQNLLRIVDQHVVVFGVLKGTVQYEDHLWFKGMKLESYQYRRFNERDRELLIDAVASKGLNMECIQTHHVPFTQYQEAVELLKSQTAIKVHFYPGIDFVSDGLGDSNQRGVDQ</sequence>
<feature type="domain" description="Enoyl reductase (ER)" evidence="5">
    <location>
        <begin position="12"/>
        <end position="313"/>
    </location>
</feature>
<dbReference type="PANTHER" id="PTHR43401:SF2">
    <property type="entry name" value="L-THREONINE 3-DEHYDROGENASE"/>
    <property type="match status" value="1"/>
</dbReference>
<dbReference type="SUPFAM" id="SSF50129">
    <property type="entry name" value="GroES-like"/>
    <property type="match status" value="1"/>
</dbReference>
<keyword evidence="2 4" id="KW-0862">Zinc</keyword>
<dbReference type="PROSITE" id="PS00059">
    <property type="entry name" value="ADH_ZINC"/>
    <property type="match status" value="1"/>
</dbReference>
<evidence type="ECO:0000313" key="6">
    <source>
        <dbReference type="EMBL" id="MCU6797482.1"/>
    </source>
</evidence>
<comment type="cofactor">
    <cofactor evidence="4">
        <name>Zn(2+)</name>
        <dbReference type="ChEBI" id="CHEBI:29105"/>
    </cofactor>
</comment>
<keyword evidence="3" id="KW-0560">Oxidoreductase</keyword>
<dbReference type="InterPro" id="IPR050129">
    <property type="entry name" value="Zn_alcohol_dh"/>
</dbReference>
<dbReference type="Pfam" id="PF08240">
    <property type="entry name" value="ADH_N"/>
    <property type="match status" value="1"/>
</dbReference>
<evidence type="ECO:0000313" key="7">
    <source>
        <dbReference type="Proteomes" id="UP001652445"/>
    </source>
</evidence>
<dbReference type="PANTHER" id="PTHR43401">
    <property type="entry name" value="L-THREONINE 3-DEHYDROGENASE"/>
    <property type="match status" value="1"/>
</dbReference>
<proteinExistence type="inferred from homology"/>
<dbReference type="InterPro" id="IPR036291">
    <property type="entry name" value="NAD(P)-bd_dom_sf"/>
</dbReference>
<keyword evidence="1 4" id="KW-0479">Metal-binding</keyword>
<evidence type="ECO:0000256" key="1">
    <source>
        <dbReference type="ARBA" id="ARBA00022723"/>
    </source>
</evidence>
<keyword evidence="7" id="KW-1185">Reference proteome</keyword>
<protein>
    <submittedName>
        <fullName evidence="6">Zinc-binding dehydrogenase</fullName>
    </submittedName>
</protein>
<organism evidence="6 7">
    <name type="scientific">Paenibacillus baimaensis</name>
    <dbReference type="NCBI Taxonomy" id="2982185"/>
    <lineage>
        <taxon>Bacteria</taxon>
        <taxon>Bacillati</taxon>
        <taxon>Bacillota</taxon>
        <taxon>Bacilli</taxon>
        <taxon>Bacillales</taxon>
        <taxon>Paenibacillaceae</taxon>
        <taxon>Paenibacillus</taxon>
    </lineage>
</organism>
<evidence type="ECO:0000256" key="2">
    <source>
        <dbReference type="ARBA" id="ARBA00022833"/>
    </source>
</evidence>
<dbReference type="EMBL" id="JAOQIO010000121">
    <property type="protein sequence ID" value="MCU6797482.1"/>
    <property type="molecule type" value="Genomic_DNA"/>
</dbReference>
<comment type="caution">
    <text evidence="6">The sequence shown here is derived from an EMBL/GenBank/DDBJ whole genome shotgun (WGS) entry which is preliminary data.</text>
</comment>
<dbReference type="SMART" id="SM00829">
    <property type="entry name" value="PKS_ER"/>
    <property type="match status" value="1"/>
</dbReference>
<dbReference type="InterPro" id="IPR011032">
    <property type="entry name" value="GroES-like_sf"/>
</dbReference>
<evidence type="ECO:0000256" key="4">
    <source>
        <dbReference type="RuleBase" id="RU361277"/>
    </source>
</evidence>
<dbReference type="Pfam" id="PF00107">
    <property type="entry name" value="ADH_zinc_N"/>
    <property type="match status" value="1"/>
</dbReference>
<dbReference type="InterPro" id="IPR002328">
    <property type="entry name" value="ADH_Zn_CS"/>
</dbReference>